<dbReference type="SUPFAM" id="SSF48452">
    <property type="entry name" value="TPR-like"/>
    <property type="match status" value="1"/>
</dbReference>
<dbReference type="RefSeq" id="WP_008844117.1">
    <property type="nucleotide sequence ID" value="NZ_BAEN01000035.1"/>
</dbReference>
<evidence type="ECO:0000313" key="3">
    <source>
        <dbReference type="Proteomes" id="UP000006334"/>
    </source>
</evidence>
<protein>
    <submittedName>
        <fullName evidence="2">Uncharacterized protein</fullName>
    </submittedName>
</protein>
<reference evidence="2 3" key="1">
    <citation type="journal article" date="2017" name="Antonie Van Leeuwenhoek">
        <title>Rhizobium rhizosphaerae sp. nov., a novel species isolated from rice rhizosphere.</title>
        <authorList>
            <person name="Zhao J.J."/>
            <person name="Zhang J."/>
            <person name="Zhang R.J."/>
            <person name="Zhang C.W."/>
            <person name="Yin H.Q."/>
            <person name="Zhang X.X."/>
        </authorList>
    </citation>
    <scope>NUCLEOTIDE SEQUENCE [LARGE SCALE GENOMIC DNA]</scope>
    <source>
        <strain evidence="2 3">E3</strain>
    </source>
</reference>
<dbReference type="InterPro" id="IPR019734">
    <property type="entry name" value="TPR_rpt"/>
</dbReference>
<feature type="repeat" description="TPR" evidence="1">
    <location>
        <begin position="529"/>
        <end position="562"/>
    </location>
</feature>
<dbReference type="eggNOG" id="COG2755">
    <property type="taxonomic scope" value="Bacteria"/>
</dbReference>
<proteinExistence type="predicted"/>
<dbReference type="EMBL" id="BAEN01000035">
    <property type="protein sequence ID" value="GAC14301.1"/>
    <property type="molecule type" value="Genomic_DNA"/>
</dbReference>
<sequence>MFKHPYRKLSFYFIALTIPLVVLLGLEWGLRAINYHPEPELFIQADEMPGYMKPNLDVVQRFFPSAEMAPNVSPDSQYFLQQPPKDTLRIVVQGGSTAAGFPYGRWGSLSGMLQQQFKRLYPEKHIEVINTAMASVNSYTLLDFVDEIIAIKPDIVLIYAGHNEYLGIMGVGSAYASRGGRAANLVYLKFKDLKIYRLVESIYYALFTQDAEEKDTSQLDDRTLMAQMAKNKNIPFNSEAYQLGIEQFEGNMELILDKYRHANIPVILGDLVSNQKDLIPFSALNDVSPSMLQEIENAPFSQWQSNIIKLQKDIKAGPADKLAGRNFLLGQNLLKNKQFKLAQSAFVQATDFDALRFRAPSEFNRVIAQLSQQQGVYLASVQDAFAKDSENGIIGNQHMLEHLHPTVRGYFVLSTAYLQALLDNNLLPGLTNLYIQDSWASQPVSLADAAYGEFKIANLVADYPFTLSPIKVELPSANSLENQALVERVKGKDWLSVNQTLFEGYQQQNNVEQAALVAGLMADAIPNNPQLTFIAGMLFKRKNDLPLSIHHLHRAINLEPNNIQARLSLAQNYYLTQQPEKSLNQLNAVKRIAPNHPDVDRFLHLVSQLKVSQQNQ</sequence>
<dbReference type="PROSITE" id="PS50005">
    <property type="entry name" value="TPR"/>
    <property type="match status" value="1"/>
</dbReference>
<dbReference type="GO" id="GO:0016788">
    <property type="term" value="F:hydrolase activity, acting on ester bonds"/>
    <property type="evidence" value="ECO:0007669"/>
    <property type="project" value="UniProtKB-ARBA"/>
</dbReference>
<dbReference type="Gene3D" id="3.40.50.1110">
    <property type="entry name" value="SGNH hydrolase"/>
    <property type="match status" value="1"/>
</dbReference>
<evidence type="ECO:0000313" key="2">
    <source>
        <dbReference type="EMBL" id="GAC14301.1"/>
    </source>
</evidence>
<dbReference type="Proteomes" id="UP000006334">
    <property type="component" value="Unassembled WGS sequence"/>
</dbReference>
<keyword evidence="1" id="KW-0802">TPR repeat</keyword>
<dbReference type="Gene3D" id="1.25.40.10">
    <property type="entry name" value="Tetratricopeptide repeat domain"/>
    <property type="match status" value="1"/>
</dbReference>
<gene>
    <name evidence="2" type="ORF">GLIP_1668</name>
</gene>
<dbReference type="InterPro" id="IPR011990">
    <property type="entry name" value="TPR-like_helical_dom_sf"/>
</dbReference>
<accession>K6XRM3</accession>
<name>K6XRM3_9ALTE</name>
<evidence type="ECO:0000256" key="1">
    <source>
        <dbReference type="PROSITE-ProRule" id="PRU00339"/>
    </source>
</evidence>
<dbReference type="InterPro" id="IPR036514">
    <property type="entry name" value="SGNH_hydro_sf"/>
</dbReference>
<organism evidence="2 3">
    <name type="scientific">Aliiglaciecola lipolytica E3</name>
    <dbReference type="NCBI Taxonomy" id="1127673"/>
    <lineage>
        <taxon>Bacteria</taxon>
        <taxon>Pseudomonadati</taxon>
        <taxon>Pseudomonadota</taxon>
        <taxon>Gammaproteobacteria</taxon>
        <taxon>Alteromonadales</taxon>
        <taxon>Alteromonadaceae</taxon>
        <taxon>Aliiglaciecola</taxon>
    </lineage>
</organism>
<dbReference type="SUPFAM" id="SSF52266">
    <property type="entry name" value="SGNH hydrolase"/>
    <property type="match status" value="1"/>
</dbReference>
<dbReference type="OrthoDB" id="239390at2"/>
<dbReference type="STRING" id="1127673.GLIP_1668"/>
<keyword evidence="3" id="KW-1185">Reference proteome</keyword>
<dbReference type="AlphaFoldDB" id="K6XRM3"/>
<comment type="caution">
    <text evidence="2">The sequence shown here is derived from an EMBL/GenBank/DDBJ whole genome shotgun (WGS) entry which is preliminary data.</text>
</comment>